<organism evidence="7 8">
    <name type="scientific">Oryzias javanicus</name>
    <name type="common">Javanese ricefish</name>
    <name type="synonym">Aplocheilus javanicus</name>
    <dbReference type="NCBI Taxonomy" id="123683"/>
    <lineage>
        <taxon>Eukaryota</taxon>
        <taxon>Metazoa</taxon>
        <taxon>Chordata</taxon>
        <taxon>Craniata</taxon>
        <taxon>Vertebrata</taxon>
        <taxon>Euteleostomi</taxon>
        <taxon>Actinopterygii</taxon>
        <taxon>Neopterygii</taxon>
        <taxon>Teleostei</taxon>
        <taxon>Neoteleostei</taxon>
        <taxon>Acanthomorphata</taxon>
        <taxon>Ovalentaria</taxon>
        <taxon>Atherinomorphae</taxon>
        <taxon>Beloniformes</taxon>
        <taxon>Adrianichthyidae</taxon>
        <taxon>Oryziinae</taxon>
        <taxon>Oryzias</taxon>
    </lineage>
</organism>
<dbReference type="OrthoDB" id="8442846at2759"/>
<dbReference type="SUPFAM" id="SSF48726">
    <property type="entry name" value="Immunoglobulin"/>
    <property type="match status" value="1"/>
</dbReference>
<dbReference type="Pfam" id="PF07686">
    <property type="entry name" value="V-set"/>
    <property type="match status" value="1"/>
</dbReference>
<protein>
    <recommendedName>
        <fullName evidence="6">Immunoglobulin domain-containing protein</fullName>
    </recommendedName>
</protein>
<evidence type="ECO:0000313" key="7">
    <source>
        <dbReference type="EMBL" id="RVE71082.1"/>
    </source>
</evidence>
<keyword evidence="5" id="KW-1133">Transmembrane helix</keyword>
<keyword evidence="3" id="KW-0393">Immunoglobulin domain</keyword>
<keyword evidence="1" id="KW-0732">Signal</keyword>
<dbReference type="GO" id="GO:0009986">
    <property type="term" value="C:cell surface"/>
    <property type="evidence" value="ECO:0007669"/>
    <property type="project" value="TreeGrafter"/>
</dbReference>
<dbReference type="GO" id="GO:0038023">
    <property type="term" value="F:signaling receptor activity"/>
    <property type="evidence" value="ECO:0007669"/>
    <property type="project" value="TreeGrafter"/>
</dbReference>
<sequence>MRVCQSLICCLFLTSLQDRDSLVDAEINTFTRREGEDITVRCYLTLTGSRSLLCKGTCEEGNILIDTDKYEYKDGRYSSKYERRFTSSNILDVTITKLRKSDSGLYRCESRVGSISNSEDKFRIIVTEASVTSSPTWTVQLSPTTQISSVMTTTTTTTTTGAKQSLNSTTSSHQNRNQNTRSGVLLYVSLTLVGLISMFSVALLIFCRSRRSKQKKDPPSETQHDSITLNNQEYEEIMEIRSSPVEVSTVYSEVQCKNGQRSDGTGVYSLIGCPQNNVEDHSTEYSVVQFPNSALPSSAPCGQLDNDIYSSV</sequence>
<reference evidence="7 8" key="2">
    <citation type="submission" date="2019-01" db="EMBL/GenBank/DDBJ databases">
        <title>A chromosome length genome reference of the Java medaka (oryzias javanicus).</title>
        <authorList>
            <person name="Herpin A."/>
            <person name="Takehana Y."/>
            <person name="Naruse K."/>
            <person name="Ansai S."/>
            <person name="Kawaguchi M."/>
        </authorList>
    </citation>
    <scope>NUCLEOTIDE SEQUENCE [LARGE SCALE GENOMIC DNA]</scope>
    <source>
        <strain evidence="7">RS831</strain>
        <tissue evidence="7">Whole body</tissue>
    </source>
</reference>
<dbReference type="InterPro" id="IPR036179">
    <property type="entry name" value="Ig-like_dom_sf"/>
</dbReference>
<dbReference type="InterPro" id="IPR013783">
    <property type="entry name" value="Ig-like_fold"/>
</dbReference>
<dbReference type="InterPro" id="IPR003599">
    <property type="entry name" value="Ig_sub"/>
</dbReference>
<keyword evidence="5" id="KW-0472">Membrane</keyword>
<dbReference type="PANTHER" id="PTHR16423">
    <property type="entry name" value="TREM-LIKE TRANSCRIPT PROTEIN"/>
    <property type="match status" value="1"/>
</dbReference>
<dbReference type="AlphaFoldDB" id="A0A3S2MP56"/>
<feature type="compositionally biased region" description="Polar residues" evidence="4">
    <location>
        <begin position="161"/>
        <end position="177"/>
    </location>
</feature>
<keyword evidence="5" id="KW-0812">Transmembrane</keyword>
<reference evidence="7 8" key="1">
    <citation type="submission" date="2018-11" db="EMBL/GenBank/DDBJ databases">
        <authorList>
            <person name="Lopez-Roques C."/>
            <person name="Donnadieu C."/>
            <person name="Bouchez O."/>
            <person name="Klopp C."/>
            <person name="Cabau C."/>
            <person name="Zahm M."/>
        </authorList>
    </citation>
    <scope>NUCLEOTIDE SEQUENCE [LARGE SCALE GENOMIC DNA]</scope>
    <source>
        <strain evidence="7">RS831</strain>
        <tissue evidence="7">Whole body</tissue>
    </source>
</reference>
<evidence type="ECO:0000313" key="8">
    <source>
        <dbReference type="Proteomes" id="UP000283210"/>
    </source>
</evidence>
<evidence type="ECO:0000256" key="1">
    <source>
        <dbReference type="ARBA" id="ARBA00022729"/>
    </source>
</evidence>
<feature type="transmembrane region" description="Helical" evidence="5">
    <location>
        <begin position="184"/>
        <end position="206"/>
    </location>
</feature>
<proteinExistence type="predicted"/>
<keyword evidence="8" id="KW-1185">Reference proteome</keyword>
<evidence type="ECO:0000256" key="3">
    <source>
        <dbReference type="ARBA" id="ARBA00023319"/>
    </source>
</evidence>
<dbReference type="Proteomes" id="UP000283210">
    <property type="component" value="Chromosome 7"/>
</dbReference>
<feature type="region of interest" description="Disordered" evidence="4">
    <location>
        <begin position="155"/>
        <end position="177"/>
    </location>
</feature>
<dbReference type="PANTHER" id="PTHR16423:SF3">
    <property type="entry name" value="TREM-LIKE TRANSCRIPT 2 PROTEIN"/>
    <property type="match status" value="1"/>
</dbReference>
<gene>
    <name evidence="7" type="ORF">OJAV_G00070940</name>
</gene>
<dbReference type="SMART" id="SM00409">
    <property type="entry name" value="IG"/>
    <property type="match status" value="1"/>
</dbReference>
<name>A0A3S2MP56_ORYJA</name>
<evidence type="ECO:0000256" key="2">
    <source>
        <dbReference type="ARBA" id="ARBA00023157"/>
    </source>
</evidence>
<evidence type="ECO:0000256" key="4">
    <source>
        <dbReference type="SAM" id="MobiDB-lite"/>
    </source>
</evidence>
<dbReference type="EMBL" id="CM012443">
    <property type="protein sequence ID" value="RVE71082.1"/>
    <property type="molecule type" value="Genomic_DNA"/>
</dbReference>
<evidence type="ECO:0000259" key="6">
    <source>
        <dbReference type="SMART" id="SM00409"/>
    </source>
</evidence>
<dbReference type="InterPro" id="IPR052314">
    <property type="entry name" value="Immune_rcpt_domain"/>
</dbReference>
<dbReference type="Gene3D" id="2.60.40.10">
    <property type="entry name" value="Immunoglobulins"/>
    <property type="match status" value="1"/>
</dbReference>
<evidence type="ECO:0000256" key="5">
    <source>
        <dbReference type="SAM" id="Phobius"/>
    </source>
</evidence>
<accession>A0A3S2MP56</accession>
<dbReference type="InterPro" id="IPR013106">
    <property type="entry name" value="Ig_V-set"/>
</dbReference>
<feature type="domain" description="Immunoglobulin" evidence="6">
    <location>
        <begin position="27"/>
        <end position="127"/>
    </location>
</feature>
<keyword evidence="2" id="KW-1015">Disulfide bond</keyword>